<dbReference type="InterPro" id="IPR059052">
    <property type="entry name" value="HH_YbhG-like"/>
</dbReference>
<evidence type="ECO:0000259" key="2">
    <source>
        <dbReference type="Pfam" id="PF25881"/>
    </source>
</evidence>
<dbReference type="PANTHER" id="PTHR30438">
    <property type="entry name" value="36 KDA ANTIGEN-RELATED"/>
    <property type="match status" value="1"/>
</dbReference>
<protein>
    <submittedName>
        <fullName evidence="3">ABC transporter membrane fusion protein, PltH-like</fullName>
    </submittedName>
</protein>
<sequence length="317" mass="35912">MKFKTFVVLIVLGLAFSGFTFFDKQEKPIFSGQIETKDSYLGSKTGGRVEKILKQEGDVVKLGEEIIAFDSKEQHLKVELYKAKLEQAKVNVLKMKTGYQKEDIAIAKADVNTKNAALENARKNYERYEKLLKDKATTPQEYEERKNIFLQAKAQFEASQKKFELYTNGYRVEDISMANEVLNEAQANYALALLELDEAKIVATSTGKIEKISVRMGDLVSKNQPIIQVSEESQKYAKFYIPETKLHMVSVGQKVEIKIDGSDKKYGGEVYFIAQNAEFTPKNISTKDERQNLLFAIKAKVNDEVLKSGLFVEVTLP</sequence>
<dbReference type="Proteomes" id="UP000019322">
    <property type="component" value="Chromosome"/>
</dbReference>
<reference evidence="3 4" key="1">
    <citation type="journal article" date="2014" name="Environ. Microbiol.">
        <title>Insights into organohalide respiration and the versatile catabolism of Sulfurospirillum multivorans gained from comparative genomics and physiological studies.</title>
        <authorList>
            <person name="Goris T."/>
            <person name="Schubert T."/>
            <person name="Gadkari J."/>
            <person name="Wubet T."/>
            <person name="Tarkka M."/>
            <person name="Buscot F."/>
            <person name="Adrian L."/>
            <person name="Diekert G."/>
        </authorList>
    </citation>
    <scope>NUCLEOTIDE SEQUENCE [LARGE SCALE GENOMIC DNA]</scope>
    <source>
        <strain evidence="4">DM 12446 / JCM 15788 / NBRC 109480</strain>
    </source>
</reference>
<evidence type="ECO:0000313" key="4">
    <source>
        <dbReference type="Proteomes" id="UP000019322"/>
    </source>
</evidence>
<feature type="domain" description="YbhG-like alpha-helical hairpin" evidence="2">
    <location>
        <begin position="80"/>
        <end position="197"/>
    </location>
</feature>
<dbReference type="EMBL" id="CP007201">
    <property type="protein sequence ID" value="AHJ12581.1"/>
    <property type="molecule type" value="Genomic_DNA"/>
</dbReference>
<name>A0AA86AN96_SULMK</name>
<dbReference type="AlphaFoldDB" id="A0AA86AN96"/>
<evidence type="ECO:0000256" key="1">
    <source>
        <dbReference type="SAM" id="Coils"/>
    </source>
</evidence>
<dbReference type="Gene3D" id="2.40.30.170">
    <property type="match status" value="1"/>
</dbReference>
<proteinExistence type="predicted"/>
<dbReference type="Pfam" id="PF25881">
    <property type="entry name" value="HH_YBHG"/>
    <property type="match status" value="1"/>
</dbReference>
<dbReference type="Gene3D" id="1.10.287.470">
    <property type="entry name" value="Helix hairpin bin"/>
    <property type="match status" value="1"/>
</dbReference>
<dbReference type="PANTHER" id="PTHR30438:SF2">
    <property type="entry name" value="MEMBRANE PROTEIN"/>
    <property type="match status" value="1"/>
</dbReference>
<gene>
    <name evidence="3" type="ORF">SMUL_1320</name>
</gene>
<dbReference type="Gene3D" id="2.40.50.100">
    <property type="match status" value="1"/>
</dbReference>
<evidence type="ECO:0000313" key="3">
    <source>
        <dbReference type="EMBL" id="AHJ12581.1"/>
    </source>
</evidence>
<dbReference type="KEGG" id="smul:SMUL_1320"/>
<feature type="coiled-coil region" evidence="1">
    <location>
        <begin position="104"/>
        <end position="138"/>
    </location>
</feature>
<accession>A0AA86AN96</accession>
<dbReference type="GO" id="GO:0005886">
    <property type="term" value="C:plasma membrane"/>
    <property type="evidence" value="ECO:0007669"/>
    <property type="project" value="TreeGrafter"/>
</dbReference>
<dbReference type="SUPFAM" id="SSF111369">
    <property type="entry name" value="HlyD-like secretion proteins"/>
    <property type="match status" value="2"/>
</dbReference>
<organism evidence="3 4">
    <name type="scientific">Sulfurospirillum multivorans (strain DM 12446 / JCM 15788 / NBRC 109480)</name>
    <dbReference type="NCBI Taxonomy" id="1150621"/>
    <lineage>
        <taxon>Bacteria</taxon>
        <taxon>Pseudomonadati</taxon>
        <taxon>Campylobacterota</taxon>
        <taxon>Epsilonproteobacteria</taxon>
        <taxon>Campylobacterales</taxon>
        <taxon>Sulfurospirillaceae</taxon>
        <taxon>Sulfurospirillum</taxon>
    </lineage>
</organism>
<keyword evidence="1" id="KW-0175">Coiled coil</keyword>